<organism evidence="1 2">
    <name type="scientific">Necator americanus</name>
    <name type="common">Human hookworm</name>
    <dbReference type="NCBI Taxonomy" id="51031"/>
    <lineage>
        <taxon>Eukaryota</taxon>
        <taxon>Metazoa</taxon>
        <taxon>Ecdysozoa</taxon>
        <taxon>Nematoda</taxon>
        <taxon>Chromadorea</taxon>
        <taxon>Rhabditida</taxon>
        <taxon>Rhabditina</taxon>
        <taxon>Rhabditomorpha</taxon>
        <taxon>Strongyloidea</taxon>
        <taxon>Ancylostomatidae</taxon>
        <taxon>Bunostominae</taxon>
        <taxon>Necator</taxon>
    </lineage>
</organism>
<reference evidence="2" key="1">
    <citation type="journal article" date="2014" name="Nat. Genet.">
        <title>Genome of the human hookworm Necator americanus.</title>
        <authorList>
            <person name="Tang Y.T."/>
            <person name="Gao X."/>
            <person name="Rosa B.A."/>
            <person name="Abubucker S."/>
            <person name="Hallsworth-Pepin K."/>
            <person name="Martin J."/>
            <person name="Tyagi R."/>
            <person name="Heizer E."/>
            <person name="Zhang X."/>
            <person name="Bhonagiri-Palsikar V."/>
            <person name="Minx P."/>
            <person name="Warren W.C."/>
            <person name="Wang Q."/>
            <person name="Zhan B."/>
            <person name="Hotez P.J."/>
            <person name="Sternberg P.W."/>
            <person name="Dougall A."/>
            <person name="Gaze S.T."/>
            <person name="Mulvenna J."/>
            <person name="Sotillo J."/>
            <person name="Ranganathan S."/>
            <person name="Rabelo E.M."/>
            <person name="Wilson R.K."/>
            <person name="Felgner P.L."/>
            <person name="Bethony J."/>
            <person name="Hawdon J.M."/>
            <person name="Gasser R.B."/>
            <person name="Loukas A."/>
            <person name="Mitreva M."/>
        </authorList>
    </citation>
    <scope>NUCLEOTIDE SEQUENCE [LARGE SCALE GENOMIC DNA]</scope>
</reference>
<dbReference type="Proteomes" id="UP000053676">
    <property type="component" value="Unassembled WGS sequence"/>
</dbReference>
<dbReference type="STRING" id="51031.W2TWY7"/>
<keyword evidence="2" id="KW-1185">Reference proteome</keyword>
<protein>
    <submittedName>
        <fullName evidence="1">Uncharacterized protein</fullName>
    </submittedName>
</protein>
<sequence length="101" mass="11573">MNDPSSSVAQPLNRTLNGTITSATREKAVYLLHSNVKILTNAIAALSKIGDEIFLQPQERGEFLHKKLLKYRYYYRNERSVLVGCTAIEQNVEWNNYKCHS</sequence>
<evidence type="ECO:0000313" key="2">
    <source>
        <dbReference type="Proteomes" id="UP000053676"/>
    </source>
</evidence>
<dbReference type="KEGG" id="nai:NECAME_05899"/>
<dbReference type="OrthoDB" id="60092at2759"/>
<proteinExistence type="predicted"/>
<dbReference type="AlphaFoldDB" id="W2TWY7"/>
<dbReference type="EMBL" id="KI657524">
    <property type="protein sequence ID" value="ETN86595.1"/>
    <property type="molecule type" value="Genomic_DNA"/>
</dbReference>
<gene>
    <name evidence="1" type="ORF">NECAME_05899</name>
</gene>
<name>W2TWY7_NECAM</name>
<accession>W2TWY7</accession>
<evidence type="ECO:0000313" key="1">
    <source>
        <dbReference type="EMBL" id="ETN86595.1"/>
    </source>
</evidence>